<feature type="transmembrane region" description="Helical" evidence="1">
    <location>
        <begin position="21"/>
        <end position="43"/>
    </location>
</feature>
<gene>
    <name evidence="2" type="ORF">SAMN05421824_1688</name>
</gene>
<organism evidence="2 3">
    <name type="scientific">Hyunsoonleella jejuensis</name>
    <dbReference type="NCBI Taxonomy" id="419940"/>
    <lineage>
        <taxon>Bacteria</taxon>
        <taxon>Pseudomonadati</taxon>
        <taxon>Bacteroidota</taxon>
        <taxon>Flavobacteriia</taxon>
        <taxon>Flavobacteriales</taxon>
        <taxon>Flavobacteriaceae</taxon>
    </lineage>
</organism>
<keyword evidence="1" id="KW-1133">Transmembrane helix</keyword>
<dbReference type="EMBL" id="FOFN01000002">
    <property type="protein sequence ID" value="SEQ45376.1"/>
    <property type="molecule type" value="Genomic_DNA"/>
</dbReference>
<name>A0A1H9G5F0_9FLAO</name>
<keyword evidence="3" id="KW-1185">Reference proteome</keyword>
<dbReference type="Proteomes" id="UP000198999">
    <property type="component" value="Unassembled WGS sequence"/>
</dbReference>
<feature type="transmembrane region" description="Helical" evidence="1">
    <location>
        <begin position="125"/>
        <end position="142"/>
    </location>
</feature>
<reference evidence="2" key="1">
    <citation type="submission" date="2016-10" db="EMBL/GenBank/DDBJ databases">
        <authorList>
            <person name="de Groot N.N."/>
        </authorList>
    </citation>
    <scope>NUCLEOTIDE SEQUENCE [LARGE SCALE GENOMIC DNA]</scope>
    <source>
        <strain evidence="2">DSM 21035</strain>
    </source>
</reference>
<keyword evidence="1" id="KW-0812">Transmembrane</keyword>
<dbReference type="STRING" id="419940.SAMN05421824_1688"/>
<dbReference type="RefSeq" id="WP_245738219.1">
    <property type="nucleotide sequence ID" value="NZ_FOFN01000002.1"/>
</dbReference>
<accession>A0A1H9G5F0</accession>
<feature type="transmembrane region" description="Helical" evidence="1">
    <location>
        <begin position="69"/>
        <end position="89"/>
    </location>
</feature>
<sequence length="179" mass="21600">MENKQQKSKDLQSRYLAVDKKSLIQGSIIATILALTPFLFTLYESVPREKTWDTFLFTYYSGFFENANTAMWIFTGKAIPLLLIFIWFFTNRHWWYHVLLVPIAMYIYQIIYLFYDDRYLDQFQLIYMVPVMAVVIPSIYLIRARIFNRINDASKSLEELEEEFKVSPKNFWDKVKQYF</sequence>
<protein>
    <submittedName>
        <fullName evidence="2">Uncharacterized protein</fullName>
    </submittedName>
</protein>
<evidence type="ECO:0000256" key="1">
    <source>
        <dbReference type="SAM" id="Phobius"/>
    </source>
</evidence>
<keyword evidence="1" id="KW-0472">Membrane</keyword>
<feature type="transmembrane region" description="Helical" evidence="1">
    <location>
        <begin position="94"/>
        <end position="113"/>
    </location>
</feature>
<dbReference type="AlphaFoldDB" id="A0A1H9G5F0"/>
<evidence type="ECO:0000313" key="2">
    <source>
        <dbReference type="EMBL" id="SEQ45376.1"/>
    </source>
</evidence>
<proteinExistence type="predicted"/>
<evidence type="ECO:0000313" key="3">
    <source>
        <dbReference type="Proteomes" id="UP000198999"/>
    </source>
</evidence>